<dbReference type="InterPro" id="IPR036188">
    <property type="entry name" value="FAD/NAD-bd_sf"/>
</dbReference>
<organism evidence="15 16">
    <name type="scientific">Thermodesulfovibrio yellowstonii</name>
    <dbReference type="NCBI Taxonomy" id="28262"/>
    <lineage>
        <taxon>Bacteria</taxon>
        <taxon>Pseudomonadati</taxon>
        <taxon>Nitrospirota</taxon>
        <taxon>Thermodesulfovibrionia</taxon>
        <taxon>Thermodesulfovibrionales</taxon>
        <taxon>Thermodesulfovibrionaceae</taxon>
        <taxon>Thermodesulfovibrio</taxon>
    </lineage>
</organism>
<feature type="domain" description="FAD-dependent oxidoreductase 2 FAD-binding" evidence="13">
    <location>
        <begin position="8"/>
        <end position="377"/>
    </location>
</feature>
<keyword evidence="16" id="KW-1185">Reference proteome</keyword>
<dbReference type="GO" id="GO:0005737">
    <property type="term" value="C:cytoplasm"/>
    <property type="evidence" value="ECO:0007669"/>
    <property type="project" value="UniProtKB-SubCell"/>
</dbReference>
<feature type="active site" description="Proton acceptor" evidence="11">
    <location>
        <position position="275"/>
    </location>
</feature>
<evidence type="ECO:0000313" key="15">
    <source>
        <dbReference type="EMBL" id="GLI53927.1"/>
    </source>
</evidence>
<comment type="subcellular location">
    <subcellularLocation>
        <location evidence="12">Cytoplasm</location>
    </subcellularLocation>
</comment>
<dbReference type="Gene3D" id="3.90.700.10">
    <property type="entry name" value="Succinate dehydrogenase/fumarate reductase flavoprotein, catalytic domain"/>
    <property type="match status" value="1"/>
</dbReference>
<protein>
    <recommendedName>
        <fullName evidence="4 10">L-aspartate oxidase</fullName>
        <ecNumber evidence="4 10">1.4.3.16</ecNumber>
    </recommendedName>
</protein>
<evidence type="ECO:0000256" key="5">
    <source>
        <dbReference type="ARBA" id="ARBA00022630"/>
    </source>
</evidence>
<comment type="function">
    <text evidence="12">Catalyzes the oxidation of L-aspartate to iminoaspartate.</text>
</comment>
<evidence type="ECO:0000256" key="3">
    <source>
        <dbReference type="ARBA" id="ARBA00008562"/>
    </source>
</evidence>
<evidence type="ECO:0000256" key="11">
    <source>
        <dbReference type="PIRSR" id="PIRSR000171-1"/>
    </source>
</evidence>
<dbReference type="Gene3D" id="1.20.58.100">
    <property type="entry name" value="Fumarate reductase/succinate dehydrogenase flavoprotein-like, C-terminal domain"/>
    <property type="match status" value="1"/>
</dbReference>
<dbReference type="InterPro" id="IPR003953">
    <property type="entry name" value="FAD-dep_OxRdtase_2_FAD-bd"/>
</dbReference>
<comment type="caution">
    <text evidence="15">The sequence shown here is derived from an EMBL/GenBank/DDBJ whole genome shotgun (WGS) entry which is preliminary data.</text>
</comment>
<keyword evidence="5 12" id="KW-0285">Flavoprotein</keyword>
<dbReference type="Gene3D" id="3.50.50.60">
    <property type="entry name" value="FAD/NAD(P)-binding domain"/>
    <property type="match status" value="1"/>
</dbReference>
<dbReference type="PANTHER" id="PTHR42716:SF2">
    <property type="entry name" value="L-ASPARTATE OXIDASE, CHLOROPLASTIC"/>
    <property type="match status" value="1"/>
</dbReference>
<evidence type="ECO:0000256" key="1">
    <source>
        <dbReference type="ARBA" id="ARBA00001974"/>
    </source>
</evidence>
<evidence type="ECO:0000259" key="14">
    <source>
        <dbReference type="Pfam" id="PF02910"/>
    </source>
</evidence>
<dbReference type="GO" id="GO:0008734">
    <property type="term" value="F:L-aspartate oxidase activity"/>
    <property type="evidence" value="ECO:0007669"/>
    <property type="project" value="UniProtKB-UniRule"/>
</dbReference>
<dbReference type="InterPro" id="IPR015939">
    <property type="entry name" value="Fum_Rdtase/Succ_DH_flav-like_C"/>
</dbReference>
<dbReference type="EMBL" id="BSDX01000001">
    <property type="protein sequence ID" value="GLI53927.1"/>
    <property type="molecule type" value="Genomic_DNA"/>
</dbReference>
<evidence type="ECO:0000256" key="2">
    <source>
        <dbReference type="ARBA" id="ARBA00004950"/>
    </source>
</evidence>
<dbReference type="Pfam" id="PF02910">
    <property type="entry name" value="Succ_DH_flav_C"/>
    <property type="match status" value="1"/>
</dbReference>
<dbReference type="PIRSF" id="PIRSF000171">
    <property type="entry name" value="SDHA_APRA_LASPO"/>
    <property type="match status" value="1"/>
</dbReference>
<dbReference type="Proteomes" id="UP001144297">
    <property type="component" value="Unassembled WGS sequence"/>
</dbReference>
<dbReference type="PRINTS" id="PR00368">
    <property type="entry name" value="FADPNR"/>
</dbReference>
<dbReference type="FunFam" id="3.90.700.10:FF:000002">
    <property type="entry name" value="L-aspartate oxidase"/>
    <property type="match status" value="1"/>
</dbReference>
<dbReference type="NCBIfam" id="TIGR00551">
    <property type="entry name" value="nadB"/>
    <property type="match status" value="1"/>
</dbReference>
<accession>A0A9W6LKR2</accession>
<dbReference type="EC" id="1.4.3.16" evidence="4 10"/>
<dbReference type="InterPro" id="IPR005288">
    <property type="entry name" value="NadB"/>
</dbReference>
<evidence type="ECO:0000256" key="12">
    <source>
        <dbReference type="RuleBase" id="RU362049"/>
    </source>
</evidence>
<keyword evidence="7 12" id="KW-0274">FAD</keyword>
<dbReference type="SUPFAM" id="SSF56425">
    <property type="entry name" value="Succinate dehydrogenase/fumarate reductase flavoprotein, catalytic domain"/>
    <property type="match status" value="1"/>
</dbReference>
<dbReference type="PANTHER" id="PTHR42716">
    <property type="entry name" value="L-ASPARTATE OXIDASE"/>
    <property type="match status" value="1"/>
</dbReference>
<keyword evidence="8 12" id="KW-0560">Oxidoreductase</keyword>
<evidence type="ECO:0000259" key="13">
    <source>
        <dbReference type="Pfam" id="PF00890"/>
    </source>
</evidence>
<sequence>MSEKIYTDYLIIGSGVAGLRAAIELGIKGRVLVVTKDLPTESSTEYAQGGVAVALSDEDEIGIHFEDTIKAGDGLCNEEAVKVLVSEGPERIIELINWGAEFDKEGSKLAFTLEAAHSRKRILHAHGDSTGREIERVLINKVSTLKNVKKASFTMAVDLIVKEGKCIGAFLLKGKEIIKCFAKATILATGGAGQIYSRTTNPKVCTGDGMAMAFRMGAYLKDMEFVQFHPTALYAPGIPAFLLSEAMRGEGARLKNIHGEEFMKNYHPLGELAPRDVVSRSIISEMVKTNATHVYLDMTHLDENFLKNRFPTIYATCLRFNFDITKQPIPVSPAAHFIMGGVETDINGKTNIEGLFAAGEVACTGVHGANRLASNSLLEGLVYGYRAAHGAIEHVEGSQFNNTLFHVSALEPDKQYIAHSEINKMREELRQTMWEKAGVIRCGESLGIARTKITSIYEKVTERFFIDPLAIELKNMTTVGLLITEAALARKNSVGAHYRTDYKEKLPGWEKHLRIRKTETGFEVFQMEER</sequence>
<dbReference type="InterPro" id="IPR037099">
    <property type="entry name" value="Fum_R/Succ_DH_flav-like_C_sf"/>
</dbReference>
<proteinExistence type="inferred from homology"/>
<dbReference type="GO" id="GO:0034628">
    <property type="term" value="P:'de novo' NAD+ biosynthetic process from L-aspartate"/>
    <property type="evidence" value="ECO:0007669"/>
    <property type="project" value="TreeGrafter"/>
</dbReference>
<comment type="catalytic activity">
    <reaction evidence="9">
        <text>L-aspartate + O2 = iminosuccinate + H2O2</text>
        <dbReference type="Rhea" id="RHEA:25876"/>
        <dbReference type="ChEBI" id="CHEBI:15379"/>
        <dbReference type="ChEBI" id="CHEBI:16240"/>
        <dbReference type="ChEBI" id="CHEBI:29991"/>
        <dbReference type="ChEBI" id="CHEBI:77875"/>
        <dbReference type="EC" id="1.4.3.16"/>
    </reaction>
    <physiologicalReaction direction="left-to-right" evidence="9">
        <dbReference type="Rhea" id="RHEA:25877"/>
    </physiologicalReaction>
</comment>
<dbReference type="Pfam" id="PF00890">
    <property type="entry name" value="FAD_binding_2"/>
    <property type="match status" value="1"/>
</dbReference>
<name>A0A9W6LKR2_9BACT</name>
<comment type="similarity">
    <text evidence="3 12">Belongs to the FAD-dependent oxidoreductase 2 family. NadB subfamily.</text>
</comment>
<gene>
    <name evidence="15" type="primary">nadB</name>
    <name evidence="15" type="ORF">TISLANDTSLP1_16200</name>
</gene>
<evidence type="ECO:0000256" key="6">
    <source>
        <dbReference type="ARBA" id="ARBA00022642"/>
    </source>
</evidence>
<feature type="domain" description="Fumarate reductase/succinate dehydrogenase flavoprotein-like C-terminal" evidence="14">
    <location>
        <begin position="426"/>
        <end position="515"/>
    </location>
</feature>
<evidence type="ECO:0000256" key="4">
    <source>
        <dbReference type="ARBA" id="ARBA00012173"/>
    </source>
</evidence>
<dbReference type="InterPro" id="IPR027477">
    <property type="entry name" value="Succ_DH/fumarate_Rdtase_cat_sf"/>
</dbReference>
<dbReference type="SUPFAM" id="SSF46977">
    <property type="entry name" value="Succinate dehydrogenase/fumarate reductase flavoprotein C-terminal domain"/>
    <property type="match status" value="1"/>
</dbReference>
<evidence type="ECO:0000256" key="8">
    <source>
        <dbReference type="ARBA" id="ARBA00023002"/>
    </source>
</evidence>
<reference evidence="15" key="1">
    <citation type="submission" date="2022-12" db="EMBL/GenBank/DDBJ databases">
        <title>Reference genome sequencing for broad-spectrum identification of bacterial and archaeal isolates by mass spectrometry.</title>
        <authorList>
            <person name="Sekiguchi Y."/>
            <person name="Tourlousse D.M."/>
        </authorList>
    </citation>
    <scope>NUCLEOTIDE SEQUENCE</scope>
    <source>
        <strain evidence="15">TSL-P1</strain>
    </source>
</reference>
<evidence type="ECO:0000256" key="7">
    <source>
        <dbReference type="ARBA" id="ARBA00022827"/>
    </source>
</evidence>
<comment type="cofactor">
    <cofactor evidence="1 12">
        <name>FAD</name>
        <dbReference type="ChEBI" id="CHEBI:57692"/>
    </cofactor>
</comment>
<evidence type="ECO:0000256" key="10">
    <source>
        <dbReference type="NCBIfam" id="TIGR00551"/>
    </source>
</evidence>
<dbReference type="AlphaFoldDB" id="A0A9W6LKR2"/>
<evidence type="ECO:0000313" key="16">
    <source>
        <dbReference type="Proteomes" id="UP001144297"/>
    </source>
</evidence>
<evidence type="ECO:0000256" key="9">
    <source>
        <dbReference type="ARBA" id="ARBA00048305"/>
    </source>
</evidence>
<dbReference type="SUPFAM" id="SSF51905">
    <property type="entry name" value="FAD/NAD(P)-binding domain"/>
    <property type="match status" value="1"/>
</dbReference>
<keyword evidence="6 12" id="KW-0662">Pyridine nucleotide biosynthesis</keyword>
<comment type="pathway">
    <text evidence="2 12">Cofactor biosynthesis; NAD(+) biosynthesis; iminoaspartate from L-aspartate (oxidase route): step 1/1.</text>
</comment>